<dbReference type="Proteomes" id="UP000245535">
    <property type="component" value="Unassembled WGS sequence"/>
</dbReference>
<keyword evidence="2" id="KW-0472">Membrane</keyword>
<feature type="chain" id="PRO_5016417660" evidence="3">
    <location>
        <begin position="21"/>
        <end position="388"/>
    </location>
</feature>
<evidence type="ECO:0000256" key="1">
    <source>
        <dbReference type="ARBA" id="ARBA00004370"/>
    </source>
</evidence>
<keyword evidence="6" id="KW-1185">Reference proteome</keyword>
<dbReference type="GO" id="GO:0019867">
    <property type="term" value="C:outer membrane"/>
    <property type="evidence" value="ECO:0007669"/>
    <property type="project" value="InterPro"/>
</dbReference>
<evidence type="ECO:0000313" key="6">
    <source>
        <dbReference type="Proteomes" id="UP000245535"/>
    </source>
</evidence>
<comment type="subcellular location">
    <subcellularLocation>
        <location evidence="1">Membrane</location>
    </subcellularLocation>
</comment>
<gene>
    <name evidence="5" type="ORF">BC781_101866</name>
</gene>
<feature type="signal peptide" evidence="3">
    <location>
        <begin position="1"/>
        <end position="20"/>
    </location>
</feature>
<protein>
    <submittedName>
        <fullName evidence="5">Surface antigen-like protein</fullName>
    </submittedName>
</protein>
<feature type="domain" description="Bacterial surface antigen (D15)" evidence="4">
    <location>
        <begin position="82"/>
        <end position="298"/>
    </location>
</feature>
<evidence type="ECO:0000313" key="5">
    <source>
        <dbReference type="EMBL" id="PWJ44495.1"/>
    </source>
</evidence>
<dbReference type="Pfam" id="PF01103">
    <property type="entry name" value="Omp85"/>
    <property type="match status" value="1"/>
</dbReference>
<dbReference type="OrthoDB" id="9771071at2"/>
<name>A0A315ZFY3_SEDFL</name>
<dbReference type="AlphaFoldDB" id="A0A315ZFY3"/>
<sequence length="388" mass="44084">MKNIFILLFTFLLTNTYLFAQKTEKVEADTVGFINNIVEKTLDLVTVEKGNTTFAAFPTLGYSSAIGLDFGIFGVYSIKPEEDEQSTNSRFHRPTTFVPSISYSTKKQYMFSLDAMIFSKSGWNSMSSFNFLNMPGVYFGIGVQPNEEVQTTLFSSTRYLFMGEINKSINDIYFIGLKYDLSHVHNFNLEGESLQPDITGYDGGWANGLGVTLKRDTRNNTTYPTQGSFWQFSAMKYGKYLGSSYDYETVLFDFRNYFELGDGKNSLAVQAFMQMTFGEVPFYNMPNLGGSKSLRGLVHQSKYIDQHIYYVQTEYRRTLDNRFGVTAFVGTGNTLAHLDDNWTEGMNTVYGLGGRFNLVPKERINFRLDYGRSITGESTLIMTVMEAF</sequence>
<dbReference type="RefSeq" id="WP_109615984.1">
    <property type="nucleotide sequence ID" value="NZ_QGDO01000001.1"/>
</dbReference>
<evidence type="ECO:0000256" key="3">
    <source>
        <dbReference type="SAM" id="SignalP"/>
    </source>
</evidence>
<dbReference type="InterPro" id="IPR000184">
    <property type="entry name" value="Bac_surfAg_D15"/>
</dbReference>
<proteinExistence type="predicted"/>
<evidence type="ECO:0000259" key="4">
    <source>
        <dbReference type="Pfam" id="PF01103"/>
    </source>
</evidence>
<organism evidence="5 6">
    <name type="scientific">Sediminitomix flava</name>
    <dbReference type="NCBI Taxonomy" id="379075"/>
    <lineage>
        <taxon>Bacteria</taxon>
        <taxon>Pseudomonadati</taxon>
        <taxon>Bacteroidota</taxon>
        <taxon>Cytophagia</taxon>
        <taxon>Cytophagales</taxon>
        <taxon>Flammeovirgaceae</taxon>
        <taxon>Sediminitomix</taxon>
    </lineage>
</organism>
<dbReference type="Gene3D" id="2.40.160.50">
    <property type="entry name" value="membrane protein fhac: a member of the omp85/tpsb transporter family"/>
    <property type="match status" value="1"/>
</dbReference>
<dbReference type="EMBL" id="QGDO01000001">
    <property type="protein sequence ID" value="PWJ44495.1"/>
    <property type="molecule type" value="Genomic_DNA"/>
</dbReference>
<evidence type="ECO:0000256" key="2">
    <source>
        <dbReference type="ARBA" id="ARBA00023136"/>
    </source>
</evidence>
<keyword evidence="3" id="KW-0732">Signal</keyword>
<accession>A0A315ZFY3</accession>
<reference evidence="5 6" key="1">
    <citation type="submission" date="2018-03" db="EMBL/GenBank/DDBJ databases">
        <title>Genomic Encyclopedia of Archaeal and Bacterial Type Strains, Phase II (KMG-II): from individual species to whole genera.</title>
        <authorList>
            <person name="Goeker M."/>
        </authorList>
    </citation>
    <scope>NUCLEOTIDE SEQUENCE [LARGE SCALE GENOMIC DNA]</scope>
    <source>
        <strain evidence="5 6">DSM 28229</strain>
    </source>
</reference>
<comment type="caution">
    <text evidence="5">The sequence shown here is derived from an EMBL/GenBank/DDBJ whole genome shotgun (WGS) entry which is preliminary data.</text>
</comment>